<evidence type="ECO:0000256" key="11">
    <source>
        <dbReference type="ARBA" id="ARBA00034078"/>
    </source>
</evidence>
<dbReference type="SMART" id="SM01092">
    <property type="entry name" value="CO_deh_flav_C"/>
    <property type="match status" value="1"/>
</dbReference>
<dbReference type="FunFam" id="3.30.43.10:FF:000001">
    <property type="entry name" value="Xanthine dehydrogenase/oxidase"/>
    <property type="match status" value="1"/>
</dbReference>
<dbReference type="InterPro" id="IPR036884">
    <property type="entry name" value="2Fe-2S-bd_dom_sf"/>
</dbReference>
<dbReference type="FunFam" id="3.30.365.10:FF:000004">
    <property type="entry name" value="Xanthine dehydrogenase oxidase"/>
    <property type="match status" value="1"/>
</dbReference>
<dbReference type="OMA" id="PHPTQER"/>
<dbReference type="EMBL" id="JAPDFW010000085">
    <property type="protein sequence ID" value="KAJ5071753.1"/>
    <property type="molecule type" value="Genomic_DNA"/>
</dbReference>
<feature type="binding site" evidence="14">
    <location>
        <position position="78"/>
    </location>
    <ligand>
        <name>[2Fe-2S] cluster</name>
        <dbReference type="ChEBI" id="CHEBI:190135"/>
        <label>1</label>
    </ligand>
</feature>
<feature type="binding site" evidence="14">
    <location>
        <position position="777"/>
    </location>
    <ligand>
        <name>Mo-molybdopterin</name>
        <dbReference type="ChEBI" id="CHEBI:71302"/>
    </ligand>
    <ligandPart>
        <name>Mo</name>
        <dbReference type="ChEBI" id="CHEBI:28685"/>
    </ligandPart>
</feature>
<comment type="cofactor">
    <cofactor evidence="14">
        <name>Mo-molybdopterin</name>
        <dbReference type="ChEBI" id="CHEBI:71302"/>
    </cofactor>
    <text evidence="14">Binds 1 Mo-molybdopterin (Mo-MPT) cofactor per subunit.</text>
</comment>
<feature type="binding site" evidence="13">
    <location>
        <position position="812"/>
    </location>
    <ligand>
        <name>substrate</name>
    </ligand>
</feature>
<dbReference type="InterPro" id="IPR016169">
    <property type="entry name" value="FAD-bd_PCMH_sub2"/>
</dbReference>
<evidence type="ECO:0000256" key="1">
    <source>
        <dbReference type="ARBA" id="ARBA00001974"/>
    </source>
</evidence>
<dbReference type="Pfam" id="PF01315">
    <property type="entry name" value="Ald_Xan_dh_C"/>
    <property type="match status" value="1"/>
</dbReference>
<evidence type="ECO:0000256" key="12">
    <source>
        <dbReference type="PIRSR" id="PIRSR000127-1"/>
    </source>
</evidence>
<dbReference type="SMART" id="SM01008">
    <property type="entry name" value="Ald_Xan_dh_C"/>
    <property type="match status" value="1"/>
</dbReference>
<comment type="cofactor">
    <cofactor evidence="14">
        <name>[2Fe-2S] cluster</name>
        <dbReference type="ChEBI" id="CHEBI:190135"/>
    </cofactor>
    <text evidence="14">Binds 2 [2Fe-2S] clusters.</text>
</comment>
<keyword evidence="8" id="KW-0560">Oxidoreductase</keyword>
<dbReference type="GO" id="GO:0051537">
    <property type="term" value="F:2 iron, 2 sulfur cluster binding"/>
    <property type="evidence" value="ECO:0007669"/>
    <property type="project" value="UniProtKB-KW"/>
</dbReference>
<dbReference type="SUPFAM" id="SSF55447">
    <property type="entry name" value="CO dehydrogenase flavoprotein C-terminal domain-like"/>
    <property type="match status" value="1"/>
</dbReference>
<dbReference type="SUPFAM" id="SSF54665">
    <property type="entry name" value="CO dehydrogenase molybdoprotein N-domain-like"/>
    <property type="match status" value="1"/>
</dbReference>
<dbReference type="Pfam" id="PF00111">
    <property type="entry name" value="Fer2"/>
    <property type="match status" value="1"/>
</dbReference>
<feature type="binding site" evidence="14">
    <location>
        <position position="190"/>
    </location>
    <ligand>
        <name>[2Fe-2S] cluster</name>
        <dbReference type="ChEBI" id="CHEBI:190135"/>
        <label>2</label>
    </ligand>
</feature>
<dbReference type="Proteomes" id="UP001149090">
    <property type="component" value="Unassembled WGS sequence"/>
</dbReference>
<dbReference type="InterPro" id="IPR016166">
    <property type="entry name" value="FAD-bd_PCMH"/>
</dbReference>
<dbReference type="InterPro" id="IPR016208">
    <property type="entry name" value="Ald_Oxase/xanthine_DH-like"/>
</dbReference>
<keyword evidence="5 14" id="KW-0001">2Fe-2S</keyword>
<dbReference type="InterPro" id="IPR006058">
    <property type="entry name" value="2Fe2S_fd_BS"/>
</dbReference>
<evidence type="ECO:0000256" key="10">
    <source>
        <dbReference type="ARBA" id="ARBA00023014"/>
    </source>
</evidence>
<dbReference type="InterPro" id="IPR002888">
    <property type="entry name" value="2Fe-2S-bd"/>
</dbReference>
<dbReference type="PANTHER" id="PTHR45444">
    <property type="entry name" value="XANTHINE DEHYDROGENASE"/>
    <property type="match status" value="1"/>
</dbReference>
<proteinExistence type="inferred from homology"/>
<feature type="active site" description="Proton acceptor" evidence="12">
    <location>
        <position position="1281"/>
    </location>
</feature>
<dbReference type="FunFam" id="3.30.465.10:FF:000004">
    <property type="entry name" value="Xanthine dehydrogenase/oxidase"/>
    <property type="match status" value="1"/>
</dbReference>
<feature type="binding site" evidence="14">
    <location>
        <position position="922"/>
    </location>
    <ligand>
        <name>Mo-molybdopterin</name>
        <dbReference type="ChEBI" id="CHEBI:71302"/>
    </ligand>
    <ligandPart>
        <name>Mo</name>
        <dbReference type="ChEBI" id="CHEBI:28685"/>
    </ligandPart>
</feature>
<sequence>MLKAIPFKVQKKHILTSTRLPIIRAFSQGLKLEKEYEKNQTFYLNGKKVIIDKESADPTKTLLDYLREKGLTGTKYGCGEGGCGACTVMISYYDSQENQIKNRAVNSCLVPLPFVNQMSVTTVEGLGTTKNLHPVQERIAKFHGSQCGFCTPGFVMSLQSTIQSHITEKNGQLPTKKLLENSFDGNLCRCTGYRPILDAAKSFGIDFDIKDSPVPFDKMKKFDPKKHLIEFPEELKQKPKPFVSKSEKHTWYQPTELKDLLNIKAEYPEAKIIVGNSEVGVETRMKNLEYKVSISTSKIPELRQFSELEKGIRIGASLPITDIMDKLEMIIKQKKGEKFKTQGLKEMIKIFDIFASRQIRNTACLGGNIATASPLSEGNPLLIALNAKFGLINTKGKKREVFAKDFFLKKYRQVDIKPNEILVYIDVPFTKKNEIFRAFKQSRRKEEDICIVNGMFRMEVDPNTNKIKDSCFAYGGVAPYTVHAEKTSEEINGMVFNRNAIDKIINKISNEITIRDNSPGGMVDYRRALIKTLFYKFALSVLYEMDPKSVSKGELSTIIEEEKPEMNAKQKFDIMEDMFPITEPQVHKSAELQTTGEAQYTADFAVPNCLHAAFVTSIKPHAKILSINSSQAEQIPGFVSFVSAKDIPKQGFNGIGTVFPDEEEVFATKEVNCVGAILGLVVAETPEIARKAARKISVEYQDLPTTLSIDEAIEKESFYPWCHKINRGNIEDGFLKSDFVDEGEITSGGQDHFYLETHAAIAIPKEEDEIEVISSTQNPAHTQHNISVVLGIPSHKIVSRVKRLGGGFGGKESRACLFATCIAVAAKKLNRPVRFSFERPEDMQISGGRHPFKAKFKVGYTKDGKIQAIDTQLFASMGHSLDLSSAIADRALFHSDSAYFIPNMRVVAKLCKTDLPSNTAFRGFGGPQGIFATETIMDLVARKLKKHPEEIREINLIKDGQKTIFGQDVNDCKAIECWKYITKSKDFLEQKRKEINLFNANNKYKKRGYAIMPLKFGISFTASFLNQAGALVHIYKDGSVLVSHCGIEMGQGVYTKITQVAAKELGVPVEKVFVNETCTSRVPNGSATAASTGADLNGFAVAKACQTLRKRLQPYFDKNPKLKFEEIAHKAYFDQVSLSTTGFYATPDIGYDFEKGKGRAFHYFTYGAAMTEVEIDTLTGGHEIIRTDIITDVGRSLNSAIDIGQVEGAFIQGAGWLTMEEVVIGDKNPNNKWIKDGFIFSIGPGNYKIPSPTDIPRTFNVTLLSNSSCPSNVHSSKAVGEPPFILGNSVFFAIKNAIYAARSENGFNEYFRLDAPSTCAKIKMACADKFTN</sequence>
<keyword evidence="7 13" id="KW-0274">FAD</keyword>
<keyword evidence="6 14" id="KW-0479">Metal-binding</keyword>
<dbReference type="Gene3D" id="1.10.150.120">
    <property type="entry name" value="[2Fe-2S]-binding domain"/>
    <property type="match status" value="1"/>
</dbReference>
<evidence type="ECO:0000256" key="7">
    <source>
        <dbReference type="ARBA" id="ARBA00022827"/>
    </source>
</evidence>
<evidence type="ECO:0000256" key="4">
    <source>
        <dbReference type="ARBA" id="ARBA00022630"/>
    </source>
</evidence>
<evidence type="ECO:0000259" key="16">
    <source>
        <dbReference type="PROSITE" id="PS51387"/>
    </source>
</evidence>
<feature type="binding site" evidence="14">
    <location>
        <position position="150"/>
    </location>
    <ligand>
        <name>[2Fe-2S] cluster</name>
        <dbReference type="ChEBI" id="CHEBI:190135"/>
        <label>2</label>
    </ligand>
</feature>
<evidence type="ECO:0000313" key="17">
    <source>
        <dbReference type="EMBL" id="KAJ5071753.1"/>
    </source>
</evidence>
<keyword evidence="3 14" id="KW-0500">Molybdenum</keyword>
<feature type="binding site" evidence="13">
    <location>
        <position position="422"/>
    </location>
    <ligand>
        <name>FAD</name>
        <dbReference type="ChEBI" id="CHEBI:57692"/>
    </ligand>
</feature>
<dbReference type="PROSITE" id="PS51387">
    <property type="entry name" value="FAD_PCMH"/>
    <property type="match status" value="1"/>
</dbReference>
<dbReference type="Pfam" id="PF01799">
    <property type="entry name" value="Fer2_2"/>
    <property type="match status" value="1"/>
</dbReference>
<feature type="binding site" evidence="14">
    <location>
        <position position="808"/>
    </location>
    <ligand>
        <name>Mo-molybdopterin</name>
        <dbReference type="ChEBI" id="CHEBI:71302"/>
    </ligand>
    <ligandPart>
        <name>Mo</name>
        <dbReference type="ChEBI" id="CHEBI:28685"/>
    </ligandPart>
</feature>
<dbReference type="InterPro" id="IPR037165">
    <property type="entry name" value="AldOxase/xan_DH_Mopterin-bd_sf"/>
</dbReference>
<dbReference type="Gene3D" id="3.30.390.50">
    <property type="entry name" value="CO dehydrogenase flavoprotein, C-terminal domain"/>
    <property type="match status" value="1"/>
</dbReference>
<feature type="binding site" evidence="13">
    <location>
        <position position="1021"/>
    </location>
    <ligand>
        <name>substrate</name>
    </ligand>
</feature>
<dbReference type="FunFam" id="3.10.20.30:FF:000015">
    <property type="entry name" value="Aldehyde oxidase 1"/>
    <property type="match status" value="1"/>
</dbReference>
<keyword evidence="9 14" id="KW-0408">Iron</keyword>
<dbReference type="InterPro" id="IPR005107">
    <property type="entry name" value="CO_DH_flav_C"/>
</dbReference>
<dbReference type="Pfam" id="PF00941">
    <property type="entry name" value="FAD_binding_5"/>
    <property type="match status" value="1"/>
</dbReference>
<comment type="caution">
    <text evidence="17">The sequence shown here is derived from an EMBL/GenBank/DDBJ whole genome shotgun (WGS) entry which is preliminary data.</text>
</comment>
<feature type="domain" description="FAD-binding PCMH-type" evidence="16">
    <location>
        <begin position="244"/>
        <end position="432"/>
    </location>
</feature>
<dbReference type="FunFam" id="3.30.365.10:FF:000003">
    <property type="entry name" value="Aldehyde oxidase 1"/>
    <property type="match status" value="1"/>
</dbReference>
<dbReference type="InterPro" id="IPR008274">
    <property type="entry name" value="AldOxase/xan_DH_MoCoBD1"/>
</dbReference>
<feature type="binding site" evidence="14">
    <location>
        <position position="108"/>
    </location>
    <ligand>
        <name>[2Fe-2S] cluster</name>
        <dbReference type="ChEBI" id="CHEBI:190135"/>
        <label>1</label>
    </ligand>
</feature>
<dbReference type="InterPro" id="IPR036856">
    <property type="entry name" value="Ald_Oxase/Xan_DH_a/b_sf"/>
</dbReference>
<gene>
    <name evidence="17" type="ORF">M0811_09913</name>
</gene>
<dbReference type="Gene3D" id="3.30.43.10">
    <property type="entry name" value="Uridine Diphospho-n-acetylenolpyruvylglucosamine Reductase, domain 2"/>
    <property type="match status" value="1"/>
</dbReference>
<dbReference type="PROSITE" id="PS51085">
    <property type="entry name" value="2FE2S_FER_2"/>
    <property type="match status" value="1"/>
</dbReference>
<dbReference type="SUPFAM" id="SSF47741">
    <property type="entry name" value="CO dehydrogenase ISP C-domain like"/>
    <property type="match status" value="1"/>
</dbReference>
<dbReference type="Pfam" id="PF20256">
    <property type="entry name" value="MoCoBD_2"/>
    <property type="match status" value="1"/>
</dbReference>
<keyword evidence="18" id="KW-1185">Reference proteome</keyword>
<feature type="binding site" evidence="14">
    <location>
        <position position="147"/>
    </location>
    <ligand>
        <name>[2Fe-2S] cluster</name>
        <dbReference type="ChEBI" id="CHEBI:190135"/>
        <label>2</label>
    </ligand>
</feature>
<comment type="similarity">
    <text evidence="2">Belongs to the xanthine dehydrogenase family.</text>
</comment>
<dbReference type="Gene3D" id="3.90.1170.50">
    <property type="entry name" value="Aldehyde oxidase/xanthine dehydrogenase, a/b hammerhead"/>
    <property type="match status" value="1"/>
</dbReference>
<feature type="binding site" evidence="13">
    <location>
        <position position="354"/>
    </location>
    <ligand>
        <name>FAD</name>
        <dbReference type="ChEBI" id="CHEBI:57692"/>
    </ligand>
</feature>
<keyword evidence="10 14" id="KW-0411">Iron-sulfur</keyword>
<dbReference type="InterPro" id="IPR036683">
    <property type="entry name" value="CO_DH_flav_C_dom_sf"/>
</dbReference>
<dbReference type="PROSITE" id="PS00197">
    <property type="entry name" value="2FE2S_FER_1"/>
    <property type="match status" value="1"/>
</dbReference>
<accession>A0A9Q0LHW5</accession>
<dbReference type="GO" id="GO:0005506">
    <property type="term" value="F:iron ion binding"/>
    <property type="evidence" value="ECO:0007669"/>
    <property type="project" value="InterPro"/>
</dbReference>
<feature type="binding site" evidence="14">
    <location>
        <position position="86"/>
    </location>
    <ligand>
        <name>[2Fe-2S] cluster</name>
        <dbReference type="ChEBI" id="CHEBI:190135"/>
        <label>1</label>
    </ligand>
</feature>
<feature type="binding site" evidence="13">
    <location>
        <position position="890"/>
    </location>
    <ligand>
        <name>substrate</name>
    </ligand>
</feature>
<dbReference type="InterPro" id="IPR001041">
    <property type="entry name" value="2Fe-2S_ferredoxin-type"/>
</dbReference>
<reference evidence="17" key="1">
    <citation type="submission" date="2022-10" db="EMBL/GenBank/DDBJ databases">
        <title>Novel sulphate-reducing endosymbionts in the free-living metamonad Anaeramoeba.</title>
        <authorList>
            <person name="Jerlstrom-Hultqvist J."/>
            <person name="Cepicka I."/>
            <person name="Gallot-Lavallee L."/>
            <person name="Salas-Leiva D."/>
            <person name="Curtis B.A."/>
            <person name="Zahonova K."/>
            <person name="Pipaliya S."/>
            <person name="Dacks J."/>
            <person name="Roger A.J."/>
        </authorList>
    </citation>
    <scope>NUCLEOTIDE SEQUENCE</scope>
    <source>
        <strain evidence="17">BMAN</strain>
    </source>
</reference>
<dbReference type="InterPro" id="IPR036010">
    <property type="entry name" value="2Fe-2S_ferredoxin-like_sf"/>
</dbReference>
<evidence type="ECO:0000256" key="2">
    <source>
        <dbReference type="ARBA" id="ARBA00006849"/>
    </source>
</evidence>
<dbReference type="SUPFAM" id="SSF56176">
    <property type="entry name" value="FAD-binding/transporter-associated domain-like"/>
    <property type="match status" value="1"/>
</dbReference>
<feature type="binding site" evidence="13">
    <location>
        <position position="924"/>
    </location>
    <ligand>
        <name>substrate</name>
    </ligand>
</feature>
<evidence type="ECO:0000256" key="3">
    <source>
        <dbReference type="ARBA" id="ARBA00022505"/>
    </source>
</evidence>
<evidence type="ECO:0000256" key="9">
    <source>
        <dbReference type="ARBA" id="ARBA00023004"/>
    </source>
</evidence>
<dbReference type="SUPFAM" id="SSF56003">
    <property type="entry name" value="Molybdenum cofactor-binding domain"/>
    <property type="match status" value="1"/>
</dbReference>
<feature type="binding site" evidence="14">
    <location>
        <position position="83"/>
    </location>
    <ligand>
        <name>[2Fe-2S] cluster</name>
        <dbReference type="ChEBI" id="CHEBI:190135"/>
        <label>1</label>
    </ligand>
</feature>
<comment type="cofactor">
    <cofactor evidence="1 13">
        <name>FAD</name>
        <dbReference type="ChEBI" id="CHEBI:57692"/>
    </cofactor>
</comment>
<dbReference type="InterPro" id="IPR002346">
    <property type="entry name" value="Mopterin_DH_FAD-bd"/>
</dbReference>
<dbReference type="FunFam" id="3.30.365.10:FF:000001">
    <property type="entry name" value="Xanthine dehydrogenase oxidase"/>
    <property type="match status" value="1"/>
</dbReference>
<dbReference type="InterPro" id="IPR000674">
    <property type="entry name" value="Ald_Oxase/Xan_DH_a/b"/>
</dbReference>
<evidence type="ECO:0000256" key="14">
    <source>
        <dbReference type="PIRSR" id="PIRSR000127-3"/>
    </source>
</evidence>
<protein>
    <submittedName>
        <fullName evidence="17">Aldehyde oxidase</fullName>
    </submittedName>
</protein>
<dbReference type="InterPro" id="IPR046867">
    <property type="entry name" value="AldOxase/xan_DH_MoCoBD2"/>
</dbReference>
<organism evidence="17 18">
    <name type="scientific">Anaeramoeba ignava</name>
    <name type="common">Anaerobic marine amoeba</name>
    <dbReference type="NCBI Taxonomy" id="1746090"/>
    <lineage>
        <taxon>Eukaryota</taxon>
        <taxon>Metamonada</taxon>
        <taxon>Anaeramoebidae</taxon>
        <taxon>Anaeramoeba</taxon>
    </lineage>
</organism>
<dbReference type="Gene3D" id="3.30.465.10">
    <property type="match status" value="1"/>
</dbReference>
<feature type="binding site" evidence="13">
    <location>
        <position position="440"/>
    </location>
    <ligand>
        <name>FAD</name>
        <dbReference type="ChEBI" id="CHEBI:57692"/>
    </ligand>
</feature>
<dbReference type="InterPro" id="IPR012675">
    <property type="entry name" value="Beta-grasp_dom_sf"/>
</dbReference>
<name>A0A9Q0LHW5_ANAIG</name>
<evidence type="ECO:0000256" key="5">
    <source>
        <dbReference type="ARBA" id="ARBA00022714"/>
    </source>
</evidence>
<evidence type="ECO:0000313" key="18">
    <source>
        <dbReference type="Proteomes" id="UP001149090"/>
    </source>
</evidence>
<evidence type="ECO:0000259" key="15">
    <source>
        <dbReference type="PROSITE" id="PS51085"/>
    </source>
</evidence>
<evidence type="ECO:0000256" key="8">
    <source>
        <dbReference type="ARBA" id="ARBA00023002"/>
    </source>
</evidence>
<comment type="cofactor">
    <cofactor evidence="11">
        <name>[2Fe-2S] cluster</name>
        <dbReference type="ChEBI" id="CHEBI:190135"/>
    </cofactor>
</comment>
<feature type="binding site" evidence="14">
    <location>
        <position position="188"/>
    </location>
    <ligand>
        <name>[2Fe-2S] cluster</name>
        <dbReference type="ChEBI" id="CHEBI:190135"/>
        <label>2</label>
    </ligand>
</feature>
<feature type="binding site" evidence="14">
    <location>
        <position position="1090"/>
    </location>
    <ligand>
        <name>Mo-molybdopterin</name>
        <dbReference type="ChEBI" id="CHEBI:71302"/>
    </ligand>
    <ligandPart>
        <name>Mo</name>
        <dbReference type="ChEBI" id="CHEBI:28685"/>
    </ligandPart>
</feature>
<dbReference type="Pfam" id="PF03450">
    <property type="entry name" value="CO_deh_flav_C"/>
    <property type="match status" value="1"/>
</dbReference>
<dbReference type="InterPro" id="IPR016167">
    <property type="entry name" value="FAD-bd_PCMH_sub1"/>
</dbReference>
<dbReference type="InterPro" id="IPR036318">
    <property type="entry name" value="FAD-bd_PCMH-like_sf"/>
</dbReference>
<feature type="domain" description="2Fe-2S ferredoxin-type" evidence="15">
    <location>
        <begin position="38"/>
        <end position="126"/>
    </location>
</feature>
<dbReference type="GO" id="GO:0016491">
    <property type="term" value="F:oxidoreductase activity"/>
    <property type="evidence" value="ECO:0007669"/>
    <property type="project" value="UniProtKB-KW"/>
</dbReference>
<evidence type="ECO:0000256" key="6">
    <source>
        <dbReference type="ARBA" id="ARBA00022723"/>
    </source>
</evidence>
<dbReference type="PIRSF" id="PIRSF000127">
    <property type="entry name" value="Xanthine_DH"/>
    <property type="match status" value="1"/>
</dbReference>
<dbReference type="FunFam" id="3.90.1170.50:FF:000001">
    <property type="entry name" value="Aldehyde oxidase 1"/>
    <property type="match status" value="1"/>
</dbReference>
<evidence type="ECO:0000256" key="13">
    <source>
        <dbReference type="PIRSR" id="PIRSR000127-2"/>
    </source>
</evidence>
<keyword evidence="4" id="KW-0285">Flavoprotein</keyword>
<dbReference type="SUPFAM" id="SSF54292">
    <property type="entry name" value="2Fe-2S ferredoxin-like"/>
    <property type="match status" value="1"/>
</dbReference>
<dbReference type="OrthoDB" id="8300278at2759"/>
<dbReference type="GO" id="GO:0071949">
    <property type="term" value="F:FAD binding"/>
    <property type="evidence" value="ECO:0007669"/>
    <property type="project" value="InterPro"/>
</dbReference>
<dbReference type="Pfam" id="PF02738">
    <property type="entry name" value="MoCoBD_1"/>
    <property type="match status" value="1"/>
</dbReference>
<dbReference type="Gene3D" id="3.30.365.10">
    <property type="entry name" value="Aldehyde oxidase/xanthine dehydrogenase, molybdopterin binding domain"/>
    <property type="match status" value="4"/>
</dbReference>
<dbReference type="Gene3D" id="3.10.20.30">
    <property type="match status" value="1"/>
</dbReference>
<feature type="binding site" evidence="13">
    <location>
        <begin position="272"/>
        <end position="279"/>
    </location>
    <ligand>
        <name>FAD</name>
        <dbReference type="ChEBI" id="CHEBI:57692"/>
    </ligand>
</feature>
<dbReference type="PANTHER" id="PTHR45444:SF3">
    <property type="entry name" value="XANTHINE DEHYDROGENASE"/>
    <property type="match status" value="1"/>
</dbReference>